<feature type="region of interest" description="Disordered" evidence="1">
    <location>
        <begin position="79"/>
        <end position="113"/>
    </location>
</feature>
<organism evidence="2 3">
    <name type="scientific">Vigna radiata var. radiata</name>
    <name type="common">Mung bean</name>
    <name type="synonym">Phaseolus aureus</name>
    <dbReference type="NCBI Taxonomy" id="3916"/>
    <lineage>
        <taxon>Eukaryota</taxon>
        <taxon>Viridiplantae</taxon>
        <taxon>Streptophyta</taxon>
        <taxon>Embryophyta</taxon>
        <taxon>Tracheophyta</taxon>
        <taxon>Spermatophyta</taxon>
        <taxon>Magnoliopsida</taxon>
        <taxon>eudicotyledons</taxon>
        <taxon>Gunneridae</taxon>
        <taxon>Pentapetalae</taxon>
        <taxon>rosids</taxon>
        <taxon>fabids</taxon>
        <taxon>Fabales</taxon>
        <taxon>Fabaceae</taxon>
        <taxon>Papilionoideae</taxon>
        <taxon>50 kb inversion clade</taxon>
        <taxon>NPAAA clade</taxon>
        <taxon>indigoferoid/millettioid clade</taxon>
        <taxon>Phaseoleae</taxon>
        <taxon>Vigna</taxon>
    </lineage>
</organism>
<dbReference type="RefSeq" id="XP_022633683.1">
    <property type="nucleotide sequence ID" value="XM_022777962.1"/>
</dbReference>
<protein>
    <submittedName>
        <fullName evidence="3">Uncharacterized protein LOC111241134</fullName>
    </submittedName>
</protein>
<dbReference type="AlphaFoldDB" id="A0A3Q0EP94"/>
<reference evidence="3" key="1">
    <citation type="submission" date="2025-08" db="UniProtKB">
        <authorList>
            <consortium name="RefSeq"/>
        </authorList>
    </citation>
    <scope>IDENTIFICATION</scope>
    <source>
        <tissue evidence="3">Leaf</tissue>
    </source>
</reference>
<proteinExistence type="predicted"/>
<evidence type="ECO:0000313" key="2">
    <source>
        <dbReference type="Proteomes" id="UP000087766"/>
    </source>
</evidence>
<evidence type="ECO:0000313" key="3">
    <source>
        <dbReference type="RefSeq" id="XP_022633683.1"/>
    </source>
</evidence>
<dbReference type="GeneID" id="111241134"/>
<name>A0A3Q0EP94_VIGRR</name>
<sequence>MNDLVYVMYNSKLKSRQIRKSIALPFDDIESDDEWIAEETDDVVEIDQVEGENDSENVYLDGATTDHVLDALDLDNITFGNNEDAQHSSEEELDENDNGDDGDDDAIIRGLED</sequence>
<gene>
    <name evidence="3" type="primary">LOC111241134</name>
</gene>
<dbReference type="Proteomes" id="UP000087766">
    <property type="component" value="Unplaced"/>
</dbReference>
<evidence type="ECO:0000256" key="1">
    <source>
        <dbReference type="SAM" id="MobiDB-lite"/>
    </source>
</evidence>
<feature type="compositionally biased region" description="Acidic residues" evidence="1">
    <location>
        <begin position="91"/>
        <end position="105"/>
    </location>
</feature>
<accession>A0A3Q0EP94</accession>
<dbReference type="OrthoDB" id="1432634at2759"/>
<keyword evidence="2" id="KW-1185">Reference proteome</keyword>
<dbReference type="KEGG" id="vra:111241134"/>